<protein>
    <recommendedName>
        <fullName evidence="3">D-alanyl-D-alanine carboxypeptidase</fullName>
    </recommendedName>
</protein>
<dbReference type="OrthoDB" id="2316095at2"/>
<reference evidence="1 2" key="1">
    <citation type="submission" date="2015-11" db="EMBL/GenBank/DDBJ databases">
        <title>Draft genome sequences of new species of the genus Lactobacillus isolated from orchardgrass silage.</title>
        <authorList>
            <person name="Tohno M."/>
            <person name="Tanizawa Y."/>
            <person name="Arita M."/>
        </authorList>
    </citation>
    <scope>NUCLEOTIDE SEQUENCE [LARGE SCALE GENOMIC DNA]</scope>
    <source>
        <strain evidence="1 2">IWT126</strain>
    </source>
</reference>
<dbReference type="Proteomes" id="UP000198402">
    <property type="component" value="Unassembled WGS sequence"/>
</dbReference>
<organism evidence="1 2">
    <name type="scientific">Secundilactobacillus silagei JCM 19001</name>
    <dbReference type="NCBI Taxonomy" id="1302250"/>
    <lineage>
        <taxon>Bacteria</taxon>
        <taxon>Bacillati</taxon>
        <taxon>Bacillota</taxon>
        <taxon>Bacilli</taxon>
        <taxon>Lactobacillales</taxon>
        <taxon>Lactobacillaceae</taxon>
        <taxon>Secundilactobacillus</taxon>
    </lineage>
</organism>
<evidence type="ECO:0008006" key="3">
    <source>
        <dbReference type="Google" id="ProtNLM"/>
    </source>
</evidence>
<sequence>MKKIILLIAGLTLGLFGFMTIGQQAQAVNLDSGFSNVQEDLASERSEYTKMTTYHIKNPKTNAYLWNGTHTKRLYNLKNYPTYTWYLVETGAYKGNSHWVKVTNFPQTKIGWIWTGYLKKGYNSKGYQVLTSRYAQPKYAGSKYHVTSKTKNVYLYDWTHTKVVANLKHYTAQTLTSINSIQVMHNGSKQWYYHFRIQNSQNKTVAGYVPANQVAAGKSTDYANKIQHYPNEFDSTADYSKYLKQNDNQKLARSVMALFPHTPVDYELSKAAAYNYSTASGLRFFSDYFSDNHVTGLDSKYTDLVSFDAVTNYLNKNPKASNAQKLTMIKSLLAKAGYPQAKRDTLSNDKLGIYFINNVKVYGHRQNWYGLVIAQPK</sequence>
<evidence type="ECO:0000313" key="2">
    <source>
        <dbReference type="Proteomes" id="UP000198402"/>
    </source>
</evidence>
<dbReference type="RefSeq" id="WP_089136316.1">
    <property type="nucleotide sequence ID" value="NZ_BCMG01000003.1"/>
</dbReference>
<comment type="caution">
    <text evidence="1">The sequence shown here is derived from an EMBL/GenBank/DDBJ whole genome shotgun (WGS) entry which is preliminary data.</text>
</comment>
<name>A0A1Z5IGL9_9LACO</name>
<gene>
    <name evidence="1" type="ORF">IWT126_00697</name>
</gene>
<accession>A0A1Z5IGL9</accession>
<keyword evidence="2" id="KW-1185">Reference proteome</keyword>
<dbReference type="EMBL" id="BCMG01000003">
    <property type="protein sequence ID" value="GAX00682.1"/>
    <property type="molecule type" value="Genomic_DNA"/>
</dbReference>
<proteinExistence type="predicted"/>
<dbReference type="AlphaFoldDB" id="A0A1Z5IGL9"/>
<evidence type="ECO:0000313" key="1">
    <source>
        <dbReference type="EMBL" id="GAX00682.1"/>
    </source>
</evidence>